<dbReference type="Proteomes" id="UP000199203">
    <property type="component" value="Unassembled WGS sequence"/>
</dbReference>
<name>A0A1G7IEZ6_9FLAO</name>
<evidence type="ECO:0000256" key="5">
    <source>
        <dbReference type="SAM" id="Phobius"/>
    </source>
</evidence>
<evidence type="ECO:0000256" key="2">
    <source>
        <dbReference type="ARBA" id="ARBA00022692"/>
    </source>
</evidence>
<feature type="transmembrane region" description="Helical" evidence="5">
    <location>
        <begin position="95"/>
        <end position="113"/>
    </location>
</feature>
<gene>
    <name evidence="6" type="ORF">SAMN05421825_1067</name>
</gene>
<accession>A0A1G7IEZ6</accession>
<dbReference type="GO" id="GO:0016020">
    <property type="term" value="C:membrane"/>
    <property type="evidence" value="ECO:0007669"/>
    <property type="project" value="UniProtKB-SubCell"/>
</dbReference>
<protein>
    <recommendedName>
        <fullName evidence="8">DoxX family protein</fullName>
    </recommendedName>
</protein>
<dbReference type="STRING" id="454006.SAMN05421825_1067"/>
<proteinExistence type="predicted"/>
<feature type="transmembrane region" description="Helical" evidence="5">
    <location>
        <begin position="46"/>
        <end position="64"/>
    </location>
</feature>
<dbReference type="AlphaFoldDB" id="A0A1G7IEZ6"/>
<evidence type="ECO:0000256" key="3">
    <source>
        <dbReference type="ARBA" id="ARBA00022989"/>
    </source>
</evidence>
<evidence type="ECO:0008006" key="8">
    <source>
        <dbReference type="Google" id="ProtNLM"/>
    </source>
</evidence>
<dbReference type="EMBL" id="FNBH01000001">
    <property type="protein sequence ID" value="SDF11158.1"/>
    <property type="molecule type" value="Genomic_DNA"/>
</dbReference>
<evidence type="ECO:0000256" key="1">
    <source>
        <dbReference type="ARBA" id="ARBA00004141"/>
    </source>
</evidence>
<dbReference type="InterPro" id="IPR032808">
    <property type="entry name" value="DoxX"/>
</dbReference>
<reference evidence="7" key="1">
    <citation type="submission" date="2016-10" db="EMBL/GenBank/DDBJ databases">
        <authorList>
            <person name="Varghese N."/>
            <person name="Submissions S."/>
        </authorList>
    </citation>
    <scope>NUCLEOTIDE SEQUENCE [LARGE SCALE GENOMIC DNA]</scope>
    <source>
        <strain evidence="7">DSM 19684</strain>
    </source>
</reference>
<keyword evidence="3 5" id="KW-1133">Transmembrane helix</keyword>
<keyword evidence="7" id="KW-1185">Reference proteome</keyword>
<keyword evidence="4 5" id="KW-0472">Membrane</keyword>
<dbReference type="OrthoDB" id="826196at2"/>
<comment type="subcellular location">
    <subcellularLocation>
        <location evidence="1">Membrane</location>
        <topology evidence="1">Multi-pass membrane protein</topology>
    </subcellularLocation>
</comment>
<evidence type="ECO:0000313" key="7">
    <source>
        <dbReference type="Proteomes" id="UP000199203"/>
    </source>
</evidence>
<evidence type="ECO:0000313" key="6">
    <source>
        <dbReference type="EMBL" id="SDF11158.1"/>
    </source>
</evidence>
<dbReference type="Pfam" id="PF13564">
    <property type="entry name" value="DoxX_2"/>
    <property type="match status" value="1"/>
</dbReference>
<organism evidence="6 7">
    <name type="scientific">Epilithonimonas hungarica</name>
    <dbReference type="NCBI Taxonomy" id="454006"/>
    <lineage>
        <taxon>Bacteria</taxon>
        <taxon>Pseudomonadati</taxon>
        <taxon>Bacteroidota</taxon>
        <taxon>Flavobacteriia</taxon>
        <taxon>Flavobacteriales</taxon>
        <taxon>Weeksellaceae</taxon>
        <taxon>Chryseobacterium group</taxon>
        <taxon>Epilithonimonas</taxon>
    </lineage>
</organism>
<sequence length="117" mass="13327">MIKSIISLILLIISVFLNLKHGWESFNYKSDPQSLKMMNELGISETYIPVLGVSIILIAILLLIPRTFFLGNVLNAMSIVLIMTLAMRAGNVKMVLMEIPFLMIPLIMIWLKYPFKN</sequence>
<evidence type="ECO:0000256" key="4">
    <source>
        <dbReference type="ARBA" id="ARBA00023136"/>
    </source>
</evidence>
<dbReference type="RefSeq" id="WP_089871986.1">
    <property type="nucleotide sequence ID" value="NZ_FNBH01000001.1"/>
</dbReference>
<keyword evidence="2 5" id="KW-0812">Transmembrane</keyword>
<feature type="transmembrane region" description="Helical" evidence="5">
    <location>
        <begin position="69"/>
        <end position="89"/>
    </location>
</feature>